<keyword evidence="3" id="KW-1133">Transmembrane helix</keyword>
<dbReference type="GO" id="GO:0005886">
    <property type="term" value="C:plasma membrane"/>
    <property type="evidence" value="ECO:0007669"/>
    <property type="project" value="TreeGrafter"/>
</dbReference>
<comment type="similarity">
    <text evidence="1">Belongs to the peptidase A24 family.</text>
</comment>
<feature type="compositionally biased region" description="Low complexity" evidence="2">
    <location>
        <begin position="395"/>
        <end position="413"/>
    </location>
</feature>
<feature type="transmembrane region" description="Helical" evidence="3">
    <location>
        <begin position="273"/>
        <end position="291"/>
    </location>
</feature>
<proteinExistence type="inferred from homology"/>
<protein>
    <submittedName>
        <fullName evidence="5">Type 4 prepilin-like proteins leader peptide-processing enzyme</fullName>
    </submittedName>
</protein>
<evidence type="ECO:0000259" key="4">
    <source>
        <dbReference type="Pfam" id="PF01478"/>
    </source>
</evidence>
<gene>
    <name evidence="5" type="primary">outO</name>
    <name evidence="5" type="ORF">CA12_34030</name>
</gene>
<feature type="transmembrane region" description="Helical" evidence="3">
    <location>
        <begin position="217"/>
        <end position="237"/>
    </location>
</feature>
<evidence type="ECO:0000313" key="5">
    <source>
        <dbReference type="EMBL" id="QDT17283.1"/>
    </source>
</evidence>
<reference evidence="5 6" key="1">
    <citation type="submission" date="2019-02" db="EMBL/GenBank/DDBJ databases">
        <title>Deep-cultivation of Planctomycetes and their phenomic and genomic characterization uncovers novel biology.</title>
        <authorList>
            <person name="Wiegand S."/>
            <person name="Jogler M."/>
            <person name="Boedeker C."/>
            <person name="Pinto D."/>
            <person name="Vollmers J."/>
            <person name="Rivas-Marin E."/>
            <person name="Kohn T."/>
            <person name="Peeters S.H."/>
            <person name="Heuer A."/>
            <person name="Rast P."/>
            <person name="Oberbeckmann S."/>
            <person name="Bunk B."/>
            <person name="Jeske O."/>
            <person name="Meyerdierks A."/>
            <person name="Storesund J.E."/>
            <person name="Kallscheuer N."/>
            <person name="Luecker S."/>
            <person name="Lage O.M."/>
            <person name="Pohl T."/>
            <person name="Merkel B.J."/>
            <person name="Hornburger P."/>
            <person name="Mueller R.-W."/>
            <person name="Bruemmer F."/>
            <person name="Labrenz M."/>
            <person name="Spormann A.M."/>
            <person name="Op den Camp H."/>
            <person name="Overmann J."/>
            <person name="Amann R."/>
            <person name="Jetten M.S.M."/>
            <person name="Mascher T."/>
            <person name="Medema M.H."/>
            <person name="Devos D.P."/>
            <person name="Kaster A.-K."/>
            <person name="Ovreas L."/>
            <person name="Rohde M."/>
            <person name="Galperin M.Y."/>
            <person name="Jogler C."/>
        </authorList>
    </citation>
    <scope>NUCLEOTIDE SEQUENCE [LARGE SCALE GENOMIC DNA]</scope>
    <source>
        <strain evidence="5 6">CA12</strain>
    </source>
</reference>
<dbReference type="RefSeq" id="WP_145360166.1">
    <property type="nucleotide sequence ID" value="NZ_CP036265.1"/>
</dbReference>
<feature type="transmembrane region" description="Helical" evidence="3">
    <location>
        <begin position="303"/>
        <end position="320"/>
    </location>
</feature>
<keyword evidence="6" id="KW-1185">Reference proteome</keyword>
<evidence type="ECO:0000256" key="3">
    <source>
        <dbReference type="SAM" id="Phobius"/>
    </source>
</evidence>
<keyword evidence="3" id="KW-0472">Membrane</keyword>
<dbReference type="Gene3D" id="1.20.120.1220">
    <property type="match status" value="1"/>
</dbReference>
<dbReference type="InterPro" id="IPR000045">
    <property type="entry name" value="Prepilin_IV_endopep_pep"/>
</dbReference>
<dbReference type="GO" id="GO:0004190">
    <property type="term" value="F:aspartic-type endopeptidase activity"/>
    <property type="evidence" value="ECO:0007669"/>
    <property type="project" value="InterPro"/>
</dbReference>
<dbReference type="Pfam" id="PF01478">
    <property type="entry name" value="Peptidase_A24"/>
    <property type="match status" value="1"/>
</dbReference>
<dbReference type="EMBL" id="CP036265">
    <property type="protein sequence ID" value="QDT17283.1"/>
    <property type="molecule type" value="Genomic_DNA"/>
</dbReference>
<evidence type="ECO:0000256" key="2">
    <source>
        <dbReference type="SAM" id="MobiDB-lite"/>
    </source>
</evidence>
<dbReference type="PANTHER" id="PTHR30487:SF0">
    <property type="entry name" value="PREPILIN LEADER PEPTIDASE_N-METHYLTRANSFERASE-RELATED"/>
    <property type="match status" value="1"/>
</dbReference>
<dbReference type="PANTHER" id="PTHR30487">
    <property type="entry name" value="TYPE 4 PREPILIN-LIKE PROTEINS LEADER PEPTIDE-PROCESSING ENZYME"/>
    <property type="match status" value="1"/>
</dbReference>
<feature type="transmembrane region" description="Helical" evidence="3">
    <location>
        <begin position="134"/>
        <end position="154"/>
    </location>
</feature>
<feature type="region of interest" description="Disordered" evidence="2">
    <location>
        <begin position="393"/>
        <end position="439"/>
    </location>
</feature>
<organism evidence="5 6">
    <name type="scientific">Alienimonas californiensis</name>
    <dbReference type="NCBI Taxonomy" id="2527989"/>
    <lineage>
        <taxon>Bacteria</taxon>
        <taxon>Pseudomonadati</taxon>
        <taxon>Planctomycetota</taxon>
        <taxon>Planctomycetia</taxon>
        <taxon>Planctomycetales</taxon>
        <taxon>Planctomycetaceae</taxon>
        <taxon>Alienimonas</taxon>
    </lineage>
</organism>
<feature type="domain" description="Prepilin type IV endopeptidase peptidase" evidence="4">
    <location>
        <begin position="219"/>
        <end position="285"/>
    </location>
</feature>
<accession>A0A517PD30</accession>
<feature type="transmembrane region" description="Helical" evidence="3">
    <location>
        <begin position="332"/>
        <end position="355"/>
    </location>
</feature>
<dbReference type="InterPro" id="IPR050882">
    <property type="entry name" value="Prepilin_peptidase/N-MTase"/>
</dbReference>
<evidence type="ECO:0000256" key="1">
    <source>
        <dbReference type="ARBA" id="ARBA00005801"/>
    </source>
</evidence>
<sequence>MSDAAWGALTALVFLAGCGAGRFVNVAAVRFGPREYLGEQLRSLWRPTPHEAAMTRGRGLSKLPVLGWFLPSHPLAAAPLRDRIRPALVELSAGALLGGLFWQEVANWRTWAPLGGPFLPDVARAFECPWDASFTFALHGAMLLSLLTASVIDLRRLLIPDGTTIPALLLAVVASLSGRLWLVPVWFEEGRVSRFAPVGARPDVQPVPEWIFEHPHLHGLAASVAGIVAGAGVCWVVRWIGARTLGREAMGLGDVILMAMVGAFVGWQPVLTVFFLAPVAALAVVVPAKLYDAATGKAASAEFPYGPWLALAAAFVVLFWQDVWPAVGPFFALGPFVLLAGLTIAVLLAVMLWLIALVKRALGIDVDHWPAGYAGWSSADTLTYLAAESDDLNRPARAPGRPARPWPGSAAGRGRLHADRWRHGGPASSSPQFRPDVRR</sequence>
<keyword evidence="3" id="KW-0812">Transmembrane</keyword>
<evidence type="ECO:0000313" key="6">
    <source>
        <dbReference type="Proteomes" id="UP000318741"/>
    </source>
</evidence>
<dbReference type="GO" id="GO:0006465">
    <property type="term" value="P:signal peptide processing"/>
    <property type="evidence" value="ECO:0007669"/>
    <property type="project" value="TreeGrafter"/>
</dbReference>
<dbReference type="OrthoDB" id="9789291at2"/>
<dbReference type="KEGG" id="acaf:CA12_34030"/>
<dbReference type="Proteomes" id="UP000318741">
    <property type="component" value="Chromosome"/>
</dbReference>
<feature type="transmembrane region" description="Helical" evidence="3">
    <location>
        <begin position="166"/>
        <end position="187"/>
    </location>
</feature>
<name>A0A517PD30_9PLAN</name>
<dbReference type="AlphaFoldDB" id="A0A517PD30"/>